<dbReference type="Gene3D" id="3.40.710.10">
    <property type="entry name" value="DD-peptidase/beta-lactamase superfamily"/>
    <property type="match status" value="1"/>
</dbReference>
<keyword evidence="1" id="KW-0472">Membrane</keyword>
<keyword evidence="5" id="KW-1185">Reference proteome</keyword>
<organism evidence="4 5">
    <name type="scientific">Nocardiopsis changdeensis</name>
    <dbReference type="NCBI Taxonomy" id="2831969"/>
    <lineage>
        <taxon>Bacteria</taxon>
        <taxon>Bacillati</taxon>
        <taxon>Actinomycetota</taxon>
        <taxon>Actinomycetes</taxon>
        <taxon>Streptosporangiales</taxon>
        <taxon>Nocardiopsidaceae</taxon>
        <taxon>Nocardiopsis</taxon>
    </lineage>
</organism>
<reference evidence="4 5" key="1">
    <citation type="submission" date="2021-05" db="EMBL/GenBank/DDBJ databases">
        <title>Direct Submission.</title>
        <authorList>
            <person name="Li K."/>
            <person name="Gao J."/>
        </authorList>
    </citation>
    <scope>NUCLEOTIDE SEQUENCE [LARGE SCALE GENOMIC DNA]</scope>
    <source>
        <strain evidence="4 5">Mg02</strain>
    </source>
</reference>
<keyword evidence="1" id="KW-1133">Transmembrane helix</keyword>
<feature type="domain" description="Beta-lactamase-related" evidence="3">
    <location>
        <begin position="27"/>
        <end position="333"/>
    </location>
</feature>
<evidence type="ECO:0000256" key="1">
    <source>
        <dbReference type="SAM" id="Phobius"/>
    </source>
</evidence>
<evidence type="ECO:0000313" key="4">
    <source>
        <dbReference type="EMBL" id="QUX24862.1"/>
    </source>
</evidence>
<protein>
    <submittedName>
        <fullName evidence="4">Beta-lactamase family protein</fullName>
    </submittedName>
</protein>
<feature type="transmembrane region" description="Helical" evidence="1">
    <location>
        <begin position="426"/>
        <end position="446"/>
    </location>
</feature>
<gene>
    <name evidence="4" type="ORF">KGD84_11700</name>
</gene>
<accession>A0ABX8BUT8</accession>
<dbReference type="InterPro" id="IPR012338">
    <property type="entry name" value="Beta-lactam/transpept-like"/>
</dbReference>
<dbReference type="Pfam" id="PF00144">
    <property type="entry name" value="Beta-lactamase"/>
    <property type="match status" value="1"/>
</dbReference>
<dbReference type="Proteomes" id="UP000676079">
    <property type="component" value="Chromosome"/>
</dbReference>
<dbReference type="EMBL" id="CP074133">
    <property type="protein sequence ID" value="QUX24862.1"/>
    <property type="molecule type" value="Genomic_DNA"/>
</dbReference>
<feature type="signal peptide" evidence="2">
    <location>
        <begin position="1"/>
        <end position="19"/>
    </location>
</feature>
<proteinExistence type="predicted"/>
<name>A0ABX8BUT8_9ACTN</name>
<dbReference type="SUPFAM" id="SSF56601">
    <property type="entry name" value="beta-lactamase/transpeptidase-like"/>
    <property type="match status" value="1"/>
</dbReference>
<dbReference type="InterPro" id="IPR050491">
    <property type="entry name" value="AmpC-like"/>
</dbReference>
<keyword evidence="1" id="KW-0812">Transmembrane</keyword>
<keyword evidence="2" id="KW-0732">Signal</keyword>
<dbReference type="InterPro" id="IPR001466">
    <property type="entry name" value="Beta-lactam-related"/>
</dbReference>
<evidence type="ECO:0000313" key="5">
    <source>
        <dbReference type="Proteomes" id="UP000676079"/>
    </source>
</evidence>
<feature type="chain" id="PRO_5046484508" evidence="2">
    <location>
        <begin position="20"/>
        <end position="468"/>
    </location>
</feature>
<evidence type="ECO:0000259" key="3">
    <source>
        <dbReference type="Pfam" id="PF00144"/>
    </source>
</evidence>
<feature type="transmembrane region" description="Helical" evidence="1">
    <location>
        <begin position="395"/>
        <end position="414"/>
    </location>
</feature>
<sequence>MRLPLALLLALTPLPPAEAADTGAMDARAEAHAAAVGVPGLAYAVVGPEGVEHAFHTGVDGAGEPVDAGTAFLWGSVAKPVTATAALVLAEEGRLDPDAPVGDHLPAFEGRDITVRHLMTHTSGIPERAAFAVADHYGPDAMGLDERVEHLAGVAAAEPGTHAYSSANHLLLGAVIEEVTGDLHGHLREAVLEPAGMDGAFTDAEEARAAGLTPGHRFLWGVPVAGADAGKVDDEGVAYGYLGGTLDDLAAFARLQLDPDPPLLDAQTLAGMREGVVPVPGSAQTYGLSWRETELSGTGEPVVFHGGATPGYAAIVVLLPERDRAVVVAQNAYAIAADGEIQRIAFDLARMLSGTPVEEPAAAWIPPAAAWGATAAALGLGAAAVRPGRGRTRTALGTVGVLAAVASAALLSYLGPRSSLLWIPDLALAVAAGGLLGAVLAVRGLAPLLRGGVRPGPGSRRPRRGSGR</sequence>
<dbReference type="PANTHER" id="PTHR46825">
    <property type="entry name" value="D-ALANYL-D-ALANINE-CARBOXYPEPTIDASE/ENDOPEPTIDASE AMPH"/>
    <property type="match status" value="1"/>
</dbReference>
<dbReference type="RefSeq" id="WP_220560324.1">
    <property type="nucleotide sequence ID" value="NZ_CP074133.1"/>
</dbReference>
<dbReference type="PANTHER" id="PTHR46825:SF15">
    <property type="entry name" value="BETA-LACTAMASE-RELATED DOMAIN-CONTAINING PROTEIN"/>
    <property type="match status" value="1"/>
</dbReference>
<evidence type="ECO:0000256" key="2">
    <source>
        <dbReference type="SAM" id="SignalP"/>
    </source>
</evidence>
<feature type="transmembrane region" description="Helical" evidence="1">
    <location>
        <begin position="361"/>
        <end position="383"/>
    </location>
</feature>